<feature type="transmembrane region" description="Helical" evidence="1">
    <location>
        <begin position="20"/>
        <end position="40"/>
    </location>
</feature>
<protein>
    <submittedName>
        <fullName evidence="2">Uncharacterized protein</fullName>
    </submittedName>
</protein>
<dbReference type="Proteomes" id="UP000009138">
    <property type="component" value="Unassembled WGS sequence"/>
</dbReference>
<dbReference type="OrthoDB" id="438553at2759"/>
<proteinExistence type="predicted"/>
<keyword evidence="3" id="KW-1185">Reference proteome</keyword>
<dbReference type="InParanoid" id="I1CS54"/>
<reference evidence="2 3" key="1">
    <citation type="journal article" date="2009" name="PLoS Genet.">
        <title>Genomic analysis of the basal lineage fungus Rhizopus oryzae reveals a whole-genome duplication.</title>
        <authorList>
            <person name="Ma L.-J."/>
            <person name="Ibrahim A.S."/>
            <person name="Skory C."/>
            <person name="Grabherr M.G."/>
            <person name="Burger G."/>
            <person name="Butler M."/>
            <person name="Elias M."/>
            <person name="Idnurm A."/>
            <person name="Lang B.F."/>
            <person name="Sone T."/>
            <person name="Abe A."/>
            <person name="Calvo S.E."/>
            <person name="Corrochano L.M."/>
            <person name="Engels R."/>
            <person name="Fu J."/>
            <person name="Hansberg W."/>
            <person name="Kim J.-M."/>
            <person name="Kodira C.D."/>
            <person name="Koehrsen M.J."/>
            <person name="Liu B."/>
            <person name="Miranda-Saavedra D."/>
            <person name="O'Leary S."/>
            <person name="Ortiz-Castellanos L."/>
            <person name="Poulter R."/>
            <person name="Rodriguez-Romero J."/>
            <person name="Ruiz-Herrera J."/>
            <person name="Shen Y.-Q."/>
            <person name="Zeng Q."/>
            <person name="Galagan J."/>
            <person name="Birren B.W."/>
            <person name="Cuomo C.A."/>
            <person name="Wickes B.L."/>
        </authorList>
    </citation>
    <scope>NUCLEOTIDE SEQUENCE [LARGE SCALE GENOMIC DNA]</scope>
    <source>
        <strain evidence="3">RA 99-880 / ATCC MYA-4621 / FGSC 9543 / NRRL 43880</strain>
    </source>
</reference>
<name>I1CS54_RHIO9</name>
<evidence type="ECO:0000256" key="1">
    <source>
        <dbReference type="SAM" id="Phobius"/>
    </source>
</evidence>
<gene>
    <name evidence="2" type="ORF">RO3G_15995</name>
</gene>
<keyword evidence="1" id="KW-1133">Transmembrane helix</keyword>
<dbReference type="EMBL" id="CH476749">
    <property type="protein sequence ID" value="EIE91284.1"/>
    <property type="molecule type" value="Genomic_DNA"/>
</dbReference>
<evidence type="ECO:0000313" key="2">
    <source>
        <dbReference type="EMBL" id="EIE91284.1"/>
    </source>
</evidence>
<dbReference type="AlphaFoldDB" id="I1CS54"/>
<dbReference type="OMA" id="AYDERTW"/>
<organism evidence="2 3">
    <name type="scientific">Rhizopus delemar (strain RA 99-880 / ATCC MYA-4621 / FGSC 9543 / NRRL 43880)</name>
    <name type="common">Mucormycosis agent</name>
    <name type="synonym">Rhizopus arrhizus var. delemar</name>
    <dbReference type="NCBI Taxonomy" id="246409"/>
    <lineage>
        <taxon>Eukaryota</taxon>
        <taxon>Fungi</taxon>
        <taxon>Fungi incertae sedis</taxon>
        <taxon>Mucoromycota</taxon>
        <taxon>Mucoromycotina</taxon>
        <taxon>Mucoromycetes</taxon>
        <taxon>Mucorales</taxon>
        <taxon>Mucorineae</taxon>
        <taxon>Rhizopodaceae</taxon>
        <taxon>Rhizopus</taxon>
    </lineage>
</organism>
<keyword evidence="1" id="KW-0812">Transmembrane</keyword>
<evidence type="ECO:0000313" key="3">
    <source>
        <dbReference type="Proteomes" id="UP000009138"/>
    </source>
</evidence>
<dbReference type="eggNOG" id="ENOG502RURI">
    <property type="taxonomic scope" value="Eukaryota"/>
</dbReference>
<accession>I1CS54</accession>
<sequence length="460" mass="50659">MSFVTKEYLRDLNLLEKDEIIVGIILTLSAGVITAVIYYFSFSVTTLKEEDKKTIKPVVAQPKVSVEPSVVPVEAAATSALLKSQEHVVSMATPFLADYEATTASVLLTAHNYIASLPKAVDPFLASYEATTASNLLESQKYIDSIPTPVEPFLADYEATTASSLLTASEYISSMPKPPSPFLAKYEITTAANLLEASEYISNLPKPVKPFLANYEATSASVLLKATEYIENLPKPVEPFLADYEATTASGLLKANEYISNLPKPVEPFLAHYETTAASNLLEAGEYINNLPKPSTPFLAHYEATTACSLLDANEYINNLPKPVEPFLANYEATTANSLLEAQEYINSLSQTSLNRSSFSVSASPFQPSKDFIPSSPQVMLFSDPDSPADSEPETVVDDGSVFVMANNSFIPYDEKAWARAEKIQKQSQNHFPKMKSRCNYWPNCTNKHCKYWHPVKDCR</sequence>
<keyword evidence="1" id="KW-0472">Membrane</keyword>
<dbReference type="STRING" id="246409.I1CS54"/>
<dbReference type="RefSeq" id="XP_067526680.1">
    <property type="nucleotide sequence ID" value="XM_067670579.1"/>
</dbReference>
<dbReference type="VEuPathDB" id="FungiDB:RO3G_15995"/>
<dbReference type="GeneID" id="93622960"/>